<proteinExistence type="predicted"/>
<evidence type="ECO:0000313" key="3">
    <source>
        <dbReference type="EMBL" id="TPE59750.1"/>
    </source>
</evidence>
<protein>
    <submittedName>
        <fullName evidence="3">Uncharacterized protein</fullName>
    </submittedName>
</protein>
<feature type="transmembrane region" description="Helical" evidence="2">
    <location>
        <begin position="82"/>
        <end position="101"/>
    </location>
</feature>
<dbReference type="RefSeq" id="WP_140928759.1">
    <property type="nucleotide sequence ID" value="NZ_VFSU01000029.1"/>
</dbReference>
<evidence type="ECO:0000313" key="4">
    <source>
        <dbReference type="Proteomes" id="UP000319897"/>
    </source>
</evidence>
<name>A0A501XGS8_9SPHN</name>
<evidence type="ECO:0000256" key="2">
    <source>
        <dbReference type="SAM" id="Phobius"/>
    </source>
</evidence>
<dbReference type="Proteomes" id="UP000319897">
    <property type="component" value="Unassembled WGS sequence"/>
</dbReference>
<dbReference type="EMBL" id="VFSU01000029">
    <property type="protein sequence ID" value="TPE59750.1"/>
    <property type="molecule type" value="Genomic_DNA"/>
</dbReference>
<organism evidence="3 4">
    <name type="scientific">Sandaracinobacter neustonicus</name>
    <dbReference type="NCBI Taxonomy" id="1715348"/>
    <lineage>
        <taxon>Bacteria</taxon>
        <taxon>Pseudomonadati</taxon>
        <taxon>Pseudomonadota</taxon>
        <taxon>Alphaproteobacteria</taxon>
        <taxon>Sphingomonadales</taxon>
        <taxon>Sphingosinicellaceae</taxon>
        <taxon>Sandaracinobacter</taxon>
    </lineage>
</organism>
<accession>A0A501XGS8</accession>
<comment type="caution">
    <text evidence="3">The sequence shown here is derived from an EMBL/GenBank/DDBJ whole genome shotgun (WGS) entry which is preliminary data.</text>
</comment>
<keyword evidence="2" id="KW-0472">Membrane</keyword>
<keyword evidence="2" id="KW-1133">Transmembrane helix</keyword>
<feature type="transmembrane region" description="Helical" evidence="2">
    <location>
        <begin position="56"/>
        <end position="75"/>
    </location>
</feature>
<evidence type="ECO:0000256" key="1">
    <source>
        <dbReference type="SAM" id="MobiDB-lite"/>
    </source>
</evidence>
<dbReference type="AlphaFoldDB" id="A0A501XGS8"/>
<gene>
    <name evidence="3" type="ORF">FJQ54_12490</name>
</gene>
<feature type="region of interest" description="Disordered" evidence="1">
    <location>
        <begin position="151"/>
        <end position="171"/>
    </location>
</feature>
<feature type="transmembrane region" description="Helical" evidence="2">
    <location>
        <begin position="107"/>
        <end position="129"/>
    </location>
</feature>
<reference evidence="3 4" key="1">
    <citation type="submission" date="2019-06" db="EMBL/GenBank/DDBJ databases">
        <authorList>
            <person name="Lee I."/>
            <person name="Jang G.I."/>
            <person name="Hwang C.Y."/>
        </authorList>
    </citation>
    <scope>NUCLEOTIDE SEQUENCE [LARGE SCALE GENOMIC DNA]</scope>
    <source>
        <strain evidence="3 4">PAMC 28131</strain>
    </source>
</reference>
<dbReference type="OrthoDB" id="7188556at2"/>
<sequence>MSRLIIFSTLSVVCCAYALTRGGAPERIGTVILIANFQLSRWVVAPFDALFGKVEWAMFAVDLTAFVALYVMSLFSARYWPIWIAAVQGVVALTHLAGLWTDFIIPWAYGNAVALWSYVLLAMLAVATWRHRVRLRRYGIDPAWRGQLPPSYREGQSAGDARFPDSVGTGR</sequence>
<keyword evidence="4" id="KW-1185">Reference proteome</keyword>
<keyword evidence="2" id="KW-0812">Transmembrane</keyword>